<name>A0A316AA30_9BACT</name>
<dbReference type="Proteomes" id="UP000245880">
    <property type="component" value="Unassembled WGS sequence"/>
</dbReference>
<proteinExistence type="predicted"/>
<evidence type="ECO:0000313" key="5">
    <source>
        <dbReference type="Proteomes" id="UP000245880"/>
    </source>
</evidence>
<evidence type="ECO:0000256" key="2">
    <source>
        <dbReference type="ARBA" id="ARBA00022679"/>
    </source>
</evidence>
<keyword evidence="1 4" id="KW-0489">Methyltransferase</keyword>
<dbReference type="RefSeq" id="WP_109677768.1">
    <property type="nucleotide sequence ID" value="NZ_QGDT01000017.1"/>
</dbReference>
<evidence type="ECO:0000256" key="3">
    <source>
        <dbReference type="ARBA" id="ARBA00022691"/>
    </source>
</evidence>
<keyword evidence="2 4" id="KW-0808">Transferase</keyword>
<keyword evidence="3" id="KW-0949">S-adenosyl-L-methionine</keyword>
<dbReference type="GO" id="GO:0032259">
    <property type="term" value="P:methylation"/>
    <property type="evidence" value="ECO:0007669"/>
    <property type="project" value="UniProtKB-KW"/>
</dbReference>
<dbReference type="PROSITE" id="PS51682">
    <property type="entry name" value="SAM_OMT_I"/>
    <property type="match status" value="1"/>
</dbReference>
<dbReference type="InterPro" id="IPR029063">
    <property type="entry name" value="SAM-dependent_MTases_sf"/>
</dbReference>
<reference evidence="4 5" key="1">
    <citation type="submission" date="2018-03" db="EMBL/GenBank/DDBJ databases">
        <title>Genomic Encyclopedia of Archaeal and Bacterial Type Strains, Phase II (KMG-II): from individual species to whole genera.</title>
        <authorList>
            <person name="Goeker M."/>
        </authorList>
    </citation>
    <scope>NUCLEOTIDE SEQUENCE [LARGE SCALE GENOMIC DNA]</scope>
    <source>
        <strain evidence="4 5">DSM 100346</strain>
    </source>
</reference>
<dbReference type="AlphaFoldDB" id="A0A316AA30"/>
<dbReference type="PANTHER" id="PTHR10509">
    <property type="entry name" value="O-METHYLTRANSFERASE-RELATED"/>
    <property type="match status" value="1"/>
</dbReference>
<comment type="caution">
    <text evidence="4">The sequence shown here is derived from an EMBL/GenBank/DDBJ whole genome shotgun (WGS) entry which is preliminary data.</text>
</comment>
<dbReference type="CDD" id="cd02440">
    <property type="entry name" value="AdoMet_MTases"/>
    <property type="match status" value="1"/>
</dbReference>
<dbReference type="Gene3D" id="3.40.50.150">
    <property type="entry name" value="Vaccinia Virus protein VP39"/>
    <property type="match status" value="1"/>
</dbReference>
<evidence type="ECO:0000256" key="1">
    <source>
        <dbReference type="ARBA" id="ARBA00022603"/>
    </source>
</evidence>
<dbReference type="InterPro" id="IPR050362">
    <property type="entry name" value="Cation-dep_OMT"/>
</dbReference>
<dbReference type="SUPFAM" id="SSF53335">
    <property type="entry name" value="S-adenosyl-L-methionine-dependent methyltransferases"/>
    <property type="match status" value="1"/>
</dbReference>
<gene>
    <name evidence="4" type="ORF">CLV98_11761</name>
</gene>
<accession>A0A316AA30</accession>
<evidence type="ECO:0000313" key="4">
    <source>
        <dbReference type="EMBL" id="PWJ54523.1"/>
    </source>
</evidence>
<dbReference type="InterPro" id="IPR002935">
    <property type="entry name" value="SAM_O-MeTrfase"/>
</dbReference>
<organism evidence="4 5">
    <name type="scientific">Dyadobacter jejuensis</name>
    <dbReference type="NCBI Taxonomy" id="1082580"/>
    <lineage>
        <taxon>Bacteria</taxon>
        <taxon>Pseudomonadati</taxon>
        <taxon>Bacteroidota</taxon>
        <taxon>Cytophagia</taxon>
        <taxon>Cytophagales</taxon>
        <taxon>Spirosomataceae</taxon>
        <taxon>Dyadobacter</taxon>
    </lineage>
</organism>
<dbReference type="PANTHER" id="PTHR10509:SF14">
    <property type="entry name" value="CAFFEOYL-COA O-METHYLTRANSFERASE 3-RELATED"/>
    <property type="match status" value="1"/>
</dbReference>
<protein>
    <submittedName>
        <fullName evidence="4">Putative O-methyltransferase YrrM</fullName>
    </submittedName>
</protein>
<keyword evidence="5" id="KW-1185">Reference proteome</keyword>
<dbReference type="EMBL" id="QGDT01000017">
    <property type="protein sequence ID" value="PWJ54523.1"/>
    <property type="molecule type" value="Genomic_DNA"/>
</dbReference>
<dbReference type="GO" id="GO:0008171">
    <property type="term" value="F:O-methyltransferase activity"/>
    <property type="evidence" value="ECO:0007669"/>
    <property type="project" value="InterPro"/>
</dbReference>
<sequence length="214" mass="24227">MKFILNEIESYCELHSDPESDLLSKLNRNTQANVLNPRMLSGPLQGRLLSLFSGMINPKRILEIGTYTGYSALCLAEGLSDDGKLITLDINEELETMARSYFDDSPYSQKIDYRIGNALDLIPEIDEVFDLVFIDADKINYQAYYDLCLPKMRPGGYILADNVLWSGKVVEKLNKIDKDTQALLDFNKAITDDKRVSNLLLPIRDGLMVIQKHA</sequence>
<dbReference type="OrthoDB" id="9799672at2"/>
<dbReference type="GO" id="GO:0008757">
    <property type="term" value="F:S-adenosylmethionine-dependent methyltransferase activity"/>
    <property type="evidence" value="ECO:0007669"/>
    <property type="project" value="TreeGrafter"/>
</dbReference>
<dbReference type="Pfam" id="PF01596">
    <property type="entry name" value="Methyltransf_3"/>
    <property type="match status" value="1"/>
</dbReference>